<keyword evidence="5" id="KW-0547">Nucleotide-binding</keyword>
<dbReference type="Proteomes" id="UP000184240">
    <property type="component" value="Unassembled WGS sequence"/>
</dbReference>
<dbReference type="Proteomes" id="UP000290037">
    <property type="component" value="Unassembled WGS sequence"/>
</dbReference>
<evidence type="ECO:0000313" key="14">
    <source>
        <dbReference type="Proteomes" id="UP000184240"/>
    </source>
</evidence>
<dbReference type="GO" id="GO:0016020">
    <property type="term" value="C:membrane"/>
    <property type="evidence" value="ECO:0007669"/>
    <property type="project" value="InterPro"/>
</dbReference>
<keyword evidence="15" id="KW-1185">Reference proteome</keyword>
<keyword evidence="3" id="KW-0597">Phosphoprotein</keyword>
<dbReference type="RefSeq" id="WP_072982223.1">
    <property type="nucleotide sequence ID" value="NZ_FQXT01000003.1"/>
</dbReference>
<dbReference type="Pfam" id="PF07730">
    <property type="entry name" value="HisKA_3"/>
    <property type="match status" value="1"/>
</dbReference>
<dbReference type="OrthoDB" id="9760839at2"/>
<dbReference type="GO" id="GO:0000155">
    <property type="term" value="F:phosphorelay sensor kinase activity"/>
    <property type="evidence" value="ECO:0007669"/>
    <property type="project" value="InterPro"/>
</dbReference>
<evidence type="ECO:0000256" key="8">
    <source>
        <dbReference type="ARBA" id="ARBA00023012"/>
    </source>
</evidence>
<evidence type="ECO:0000313" key="12">
    <source>
        <dbReference type="EMBL" id="RXG30252.1"/>
    </source>
</evidence>
<dbReference type="Pfam" id="PF02518">
    <property type="entry name" value="HATPase_c"/>
    <property type="match status" value="1"/>
</dbReference>
<gene>
    <name evidence="12" type="ORF">DSM01_1002</name>
    <name evidence="13" type="ORF">SAMN04487999_1707</name>
</gene>
<keyword evidence="4" id="KW-0808">Transferase</keyword>
<reference evidence="14" key="1">
    <citation type="submission" date="2016-11" db="EMBL/GenBank/DDBJ databases">
        <authorList>
            <person name="Varghese N."/>
            <person name="Submissions S."/>
        </authorList>
    </citation>
    <scope>NUCLEOTIDE SEQUENCE [LARGE SCALE GENOMIC DNA]</scope>
    <source>
        <strain evidence="14">DSM 19859</strain>
    </source>
</reference>
<keyword evidence="9" id="KW-0472">Membrane</keyword>
<dbReference type="EC" id="2.7.13.3" evidence="2"/>
<dbReference type="InterPro" id="IPR036890">
    <property type="entry name" value="HATPase_C_sf"/>
</dbReference>
<evidence type="ECO:0000256" key="9">
    <source>
        <dbReference type="SAM" id="Phobius"/>
    </source>
</evidence>
<dbReference type="GO" id="GO:0005524">
    <property type="term" value="F:ATP binding"/>
    <property type="evidence" value="ECO:0007669"/>
    <property type="project" value="UniProtKB-KW"/>
</dbReference>
<evidence type="ECO:0000259" key="10">
    <source>
        <dbReference type="Pfam" id="PF02518"/>
    </source>
</evidence>
<comment type="catalytic activity">
    <reaction evidence="1">
        <text>ATP + protein L-histidine = ADP + protein N-phospho-L-histidine.</text>
        <dbReference type="EC" id="2.7.13.3"/>
    </reaction>
</comment>
<protein>
    <recommendedName>
        <fullName evidence="2">histidine kinase</fullName>
        <ecNumber evidence="2">2.7.13.3</ecNumber>
    </recommendedName>
</protein>
<evidence type="ECO:0000256" key="6">
    <source>
        <dbReference type="ARBA" id="ARBA00022777"/>
    </source>
</evidence>
<feature type="domain" description="Signal transduction histidine kinase subgroup 3 dimerisation and phosphoacceptor" evidence="11">
    <location>
        <begin position="73"/>
        <end position="129"/>
    </location>
</feature>
<dbReference type="AlphaFoldDB" id="A0A1M5XU91"/>
<feature type="domain" description="Histidine kinase/HSP90-like ATPase" evidence="10">
    <location>
        <begin position="172"/>
        <end position="257"/>
    </location>
</feature>
<dbReference type="Gene3D" id="3.30.565.10">
    <property type="entry name" value="Histidine kinase-like ATPase, C-terminal domain"/>
    <property type="match status" value="1"/>
</dbReference>
<name>A0A1M5XU91_9FLAO</name>
<dbReference type="GO" id="GO:0046983">
    <property type="term" value="F:protein dimerization activity"/>
    <property type="evidence" value="ECO:0007669"/>
    <property type="project" value="InterPro"/>
</dbReference>
<dbReference type="InterPro" id="IPR003594">
    <property type="entry name" value="HATPase_dom"/>
</dbReference>
<dbReference type="SUPFAM" id="SSF55874">
    <property type="entry name" value="ATPase domain of HSP90 chaperone/DNA topoisomerase II/histidine kinase"/>
    <property type="match status" value="1"/>
</dbReference>
<evidence type="ECO:0000313" key="13">
    <source>
        <dbReference type="EMBL" id="SHI03098.1"/>
    </source>
</evidence>
<dbReference type="EMBL" id="FQXT01000003">
    <property type="protein sequence ID" value="SHI03098.1"/>
    <property type="molecule type" value="Genomic_DNA"/>
</dbReference>
<keyword evidence="6" id="KW-0418">Kinase</keyword>
<evidence type="ECO:0000256" key="3">
    <source>
        <dbReference type="ARBA" id="ARBA00022553"/>
    </source>
</evidence>
<keyword evidence="9" id="KW-1133">Transmembrane helix</keyword>
<dbReference type="EMBL" id="QOVN01000002">
    <property type="protein sequence ID" value="RXG30252.1"/>
    <property type="molecule type" value="Genomic_DNA"/>
</dbReference>
<evidence type="ECO:0000313" key="15">
    <source>
        <dbReference type="Proteomes" id="UP000290037"/>
    </source>
</evidence>
<keyword evidence="8" id="KW-0902">Two-component regulatory system</keyword>
<evidence type="ECO:0000259" key="11">
    <source>
        <dbReference type="Pfam" id="PF07730"/>
    </source>
</evidence>
<organism evidence="13 14">
    <name type="scientific">Leeuwenhoekiella palythoae</name>
    <dbReference type="NCBI Taxonomy" id="573501"/>
    <lineage>
        <taxon>Bacteria</taxon>
        <taxon>Pseudomonadati</taxon>
        <taxon>Bacteroidota</taxon>
        <taxon>Flavobacteriia</taxon>
        <taxon>Flavobacteriales</taxon>
        <taxon>Flavobacteriaceae</taxon>
        <taxon>Leeuwenhoekiella</taxon>
    </lineage>
</organism>
<keyword evidence="7" id="KW-0067">ATP-binding</keyword>
<dbReference type="Gene3D" id="1.20.5.1930">
    <property type="match status" value="1"/>
</dbReference>
<evidence type="ECO:0000256" key="7">
    <source>
        <dbReference type="ARBA" id="ARBA00022840"/>
    </source>
</evidence>
<evidence type="ECO:0000256" key="5">
    <source>
        <dbReference type="ARBA" id="ARBA00022741"/>
    </source>
</evidence>
<dbReference type="CDD" id="cd16917">
    <property type="entry name" value="HATPase_UhpB-NarQ-NarX-like"/>
    <property type="match status" value="1"/>
</dbReference>
<dbReference type="PANTHER" id="PTHR24421:SF10">
    <property type="entry name" value="NITRATE_NITRITE SENSOR PROTEIN NARQ"/>
    <property type="match status" value="1"/>
</dbReference>
<dbReference type="PANTHER" id="PTHR24421">
    <property type="entry name" value="NITRATE/NITRITE SENSOR PROTEIN NARX-RELATED"/>
    <property type="match status" value="1"/>
</dbReference>
<dbReference type="STRING" id="573501.SAMN04487999_1707"/>
<dbReference type="InterPro" id="IPR050482">
    <property type="entry name" value="Sensor_HK_TwoCompSys"/>
</dbReference>
<sequence>MSFDDNILGSFELLIIVCSLVLLAFLMIIIILFSVFQKRKIKFINQRNEAILRYQEEVARTQVEIQEETLKNVGRELHDNIGQLISVANLELKIFGANNHLEKEPELIEITNLLGKSLSEIRALSKNLNNDIITHIGLQESIKNELNRLERLKFLNTAFTIQGAPFSIPKDDTIILFRIVQEFLSNVIKHAKASSLEVMMLFKDDFLEILAQDDGIGFDQSVTSQGSGLLNMHTRAQMIRAEFELNSTKNKGTRLKIKYIKV</sequence>
<accession>A0A1M5XU91</accession>
<proteinExistence type="predicted"/>
<reference evidence="12 15" key="3">
    <citation type="submission" date="2018-07" db="EMBL/GenBank/DDBJ databases">
        <title>Leeuwenhoekiella genomics.</title>
        <authorList>
            <person name="Tahon G."/>
            <person name="Willems A."/>
        </authorList>
    </citation>
    <scope>NUCLEOTIDE SEQUENCE [LARGE SCALE GENOMIC DNA]</scope>
    <source>
        <strain evidence="12 15">LMG 24856</strain>
    </source>
</reference>
<reference evidence="13" key="2">
    <citation type="submission" date="2016-11" db="EMBL/GenBank/DDBJ databases">
        <authorList>
            <person name="Jaros S."/>
            <person name="Januszkiewicz K."/>
            <person name="Wedrychowicz H."/>
        </authorList>
    </citation>
    <scope>NUCLEOTIDE SEQUENCE [LARGE SCALE GENOMIC DNA]</scope>
    <source>
        <strain evidence="13">DSM 19859</strain>
    </source>
</reference>
<evidence type="ECO:0000256" key="1">
    <source>
        <dbReference type="ARBA" id="ARBA00000085"/>
    </source>
</evidence>
<evidence type="ECO:0000256" key="4">
    <source>
        <dbReference type="ARBA" id="ARBA00022679"/>
    </source>
</evidence>
<keyword evidence="9" id="KW-0812">Transmembrane</keyword>
<dbReference type="InterPro" id="IPR011712">
    <property type="entry name" value="Sig_transdc_His_kin_sub3_dim/P"/>
</dbReference>
<feature type="transmembrane region" description="Helical" evidence="9">
    <location>
        <begin position="13"/>
        <end position="36"/>
    </location>
</feature>
<evidence type="ECO:0000256" key="2">
    <source>
        <dbReference type="ARBA" id="ARBA00012438"/>
    </source>
</evidence>